<dbReference type="Gene3D" id="1.20.1280.50">
    <property type="match status" value="1"/>
</dbReference>
<dbReference type="AlphaFoldDB" id="S8DWB9"/>
<protein>
    <recommendedName>
        <fullName evidence="1">F-box domain-containing protein</fullName>
    </recommendedName>
</protein>
<dbReference type="InterPro" id="IPR001810">
    <property type="entry name" value="F-box_dom"/>
</dbReference>
<dbReference type="SUPFAM" id="SSF81383">
    <property type="entry name" value="F-box domain"/>
    <property type="match status" value="1"/>
</dbReference>
<dbReference type="SMART" id="SM00579">
    <property type="entry name" value="FBD"/>
    <property type="match status" value="1"/>
</dbReference>
<dbReference type="OrthoDB" id="1141265at2759"/>
<dbReference type="InterPro" id="IPR036047">
    <property type="entry name" value="F-box-like_dom_sf"/>
</dbReference>
<proteinExistence type="predicted"/>
<comment type="caution">
    <text evidence="2">The sequence shown here is derived from an EMBL/GenBank/DDBJ whole genome shotgun (WGS) entry which is preliminary data.</text>
</comment>
<dbReference type="CDD" id="cd22160">
    <property type="entry name" value="F-box_AtFBL13-like"/>
    <property type="match status" value="1"/>
</dbReference>
<gene>
    <name evidence="2" type="ORF">M569_10544</name>
</gene>
<dbReference type="Pfam" id="PF23622">
    <property type="entry name" value="LRR_At1g61320_AtMIF1"/>
    <property type="match status" value="1"/>
</dbReference>
<dbReference type="EMBL" id="AUSU01004959">
    <property type="protein sequence ID" value="EPS64237.1"/>
    <property type="molecule type" value="Genomic_DNA"/>
</dbReference>
<keyword evidence="3" id="KW-1185">Reference proteome</keyword>
<dbReference type="Pfam" id="PF08387">
    <property type="entry name" value="FBD"/>
    <property type="match status" value="1"/>
</dbReference>
<reference evidence="2 3" key="1">
    <citation type="journal article" date="2013" name="BMC Genomics">
        <title>The miniature genome of a carnivorous plant Genlisea aurea contains a low number of genes and short non-coding sequences.</title>
        <authorList>
            <person name="Leushkin E.V."/>
            <person name="Sutormin R.A."/>
            <person name="Nabieva E.R."/>
            <person name="Penin A.A."/>
            <person name="Kondrashov A.S."/>
            <person name="Logacheva M.D."/>
        </authorList>
    </citation>
    <scope>NUCLEOTIDE SEQUENCE [LARGE SCALE GENOMIC DNA]</scope>
</reference>
<dbReference type="Pfam" id="PF00646">
    <property type="entry name" value="F-box"/>
    <property type="match status" value="1"/>
</dbReference>
<dbReference type="SUPFAM" id="SSF52047">
    <property type="entry name" value="RNI-like"/>
    <property type="match status" value="1"/>
</dbReference>
<dbReference type="Proteomes" id="UP000015453">
    <property type="component" value="Unassembled WGS sequence"/>
</dbReference>
<dbReference type="InterPro" id="IPR055357">
    <property type="entry name" value="LRR_At1g61320_AtMIF1"/>
</dbReference>
<dbReference type="InterPro" id="IPR053781">
    <property type="entry name" value="F-box_AtFBL13-like"/>
</dbReference>
<sequence length="474" mass="53886">MAQELGEDRISGLPNDILHKILSLLHIKSVAQTCVLSKRWRSLWLTFPDLDFTTVESLARCADIGGSAFASNTAEDVLGIERLLLKRNKENSILRLFKLRTVLSFASLRRLIECAVALDVQKLDIDVDTSDYFNFPCAVLLDKRLLSLRLRSENHEIKLPSAEVIQRGFQSLTAMSLTRGDFNDEPSLVNIFTDPFFPSLKTLTLELCSGIKNLKVQLSNLLDLAVVHIKSLVVMELNSKKLENLRVDRSFTSTERAQVLLSSPSLKEVIWFRNNVVENFIIDNLTNLQKVTLLNNDTELNVKDLLRGTSQLKLKDFIAGISHCHYLFICGPFIELIPQYKPFKCLTTLTMQTFRARTNISAEALTFFLRSSPAIEDLTIVSRGPWSSETPWNWDSASVESSLRHLKILVVDRFTRAADDVEFVRFVLKNATVLERVSLHSTQTDINENVRNEVRGFRRASPKCDVQFRSLEHC</sequence>
<dbReference type="InterPro" id="IPR050232">
    <property type="entry name" value="FBL13/AtMIF1-like"/>
</dbReference>
<accession>S8DWB9</accession>
<dbReference type="InterPro" id="IPR006566">
    <property type="entry name" value="FBD"/>
</dbReference>
<name>S8DWB9_9LAMI</name>
<evidence type="ECO:0000259" key="1">
    <source>
        <dbReference type="PROSITE" id="PS50181"/>
    </source>
</evidence>
<dbReference type="PANTHER" id="PTHR31900:SF30">
    <property type="entry name" value="SUPERFAMILY PROTEIN, PUTATIVE-RELATED"/>
    <property type="match status" value="1"/>
</dbReference>
<dbReference type="PROSITE" id="PS50181">
    <property type="entry name" value="FBOX"/>
    <property type="match status" value="1"/>
</dbReference>
<feature type="domain" description="F-box" evidence="1">
    <location>
        <begin position="7"/>
        <end position="55"/>
    </location>
</feature>
<evidence type="ECO:0000313" key="2">
    <source>
        <dbReference type="EMBL" id="EPS64237.1"/>
    </source>
</evidence>
<dbReference type="PANTHER" id="PTHR31900">
    <property type="entry name" value="F-BOX/RNI SUPERFAMILY PROTEIN-RELATED"/>
    <property type="match status" value="1"/>
</dbReference>
<organism evidence="2 3">
    <name type="scientific">Genlisea aurea</name>
    <dbReference type="NCBI Taxonomy" id="192259"/>
    <lineage>
        <taxon>Eukaryota</taxon>
        <taxon>Viridiplantae</taxon>
        <taxon>Streptophyta</taxon>
        <taxon>Embryophyta</taxon>
        <taxon>Tracheophyta</taxon>
        <taxon>Spermatophyta</taxon>
        <taxon>Magnoliopsida</taxon>
        <taxon>eudicotyledons</taxon>
        <taxon>Gunneridae</taxon>
        <taxon>Pentapetalae</taxon>
        <taxon>asterids</taxon>
        <taxon>lamiids</taxon>
        <taxon>Lamiales</taxon>
        <taxon>Lentibulariaceae</taxon>
        <taxon>Genlisea</taxon>
    </lineage>
</organism>
<evidence type="ECO:0000313" key="3">
    <source>
        <dbReference type="Proteomes" id="UP000015453"/>
    </source>
</evidence>